<feature type="chain" id="PRO_5042274709" evidence="3">
    <location>
        <begin position="20"/>
        <end position="570"/>
    </location>
</feature>
<evidence type="ECO:0000256" key="1">
    <source>
        <dbReference type="SAM" id="MobiDB-lite"/>
    </source>
</evidence>
<evidence type="ECO:0000256" key="3">
    <source>
        <dbReference type="SAM" id="SignalP"/>
    </source>
</evidence>
<keyword evidence="2" id="KW-1133">Transmembrane helix</keyword>
<evidence type="ECO:0000256" key="2">
    <source>
        <dbReference type="SAM" id="Phobius"/>
    </source>
</evidence>
<comment type="caution">
    <text evidence="4">The sequence shown here is derived from an EMBL/GenBank/DDBJ whole genome shotgun (WGS) entry which is preliminary data.</text>
</comment>
<feature type="compositionally biased region" description="Acidic residues" evidence="1">
    <location>
        <begin position="517"/>
        <end position="527"/>
    </location>
</feature>
<feature type="compositionally biased region" description="Low complexity" evidence="1">
    <location>
        <begin position="132"/>
        <end position="141"/>
    </location>
</feature>
<gene>
    <name evidence="4" type="ORF">HDU87_006599</name>
</gene>
<feature type="compositionally biased region" description="Polar residues" evidence="1">
    <location>
        <begin position="547"/>
        <end position="560"/>
    </location>
</feature>
<keyword evidence="3" id="KW-0732">Signal</keyword>
<keyword evidence="2" id="KW-0812">Transmembrane</keyword>
<feature type="signal peptide" evidence="3">
    <location>
        <begin position="1"/>
        <end position="19"/>
    </location>
</feature>
<feature type="region of interest" description="Disordered" evidence="1">
    <location>
        <begin position="36"/>
        <end position="141"/>
    </location>
</feature>
<dbReference type="Proteomes" id="UP001212152">
    <property type="component" value="Unassembled WGS sequence"/>
</dbReference>
<sequence length="570" mass="57836">MRASSLLIATLAVVAGVHGRAVASVPAAALQSQAPSAEPSGTVAQPTHAPNVPPPAHPAATHPANLADPPATTPASGDSGDEARRLHHWRPNGDRNPDHQAGHASSFAAPADVPPVIPPVRNDDEPNSFSQPAAAAPAVPAAAAPEAAPAAAPAPVAAPPTTVSTAAVAQPQIIQPAVVEQPAAAADPAPAAAPATVASPAQESRPAPAVAPQVAPASSKKSSVVLAPVASAVGVVCVVGLVAAGLIVRKRRAAGSKPGGLPYTGSAGSKGFGGEMSDPSMHRVLSGAFPAAYHNEQMPSRDVDMENPPLSLPRIPARAVGAGAGAFAAAAADDDYDYLAIERAVTDVFQRHQSGPMPELQHIQPIPVEQGWHEQANIAPYLTAQTVAVGRGDSLYSDYASMPPSEAEVLPVERAASPMTTNLALPVSEEAQNAAQDEDLSFRDSFASTSSIGSYYRASVASSILPPDDSLSINTFGKSRAADAADAVKHSTLMNALNHIGSNAPGAAGAGGHGYWSDDDDDEDANSETESQSTIRPSKHAAYDTGTLHSHATSDGQSFVTADESIHTRD</sequence>
<feature type="region of interest" description="Disordered" evidence="1">
    <location>
        <begin position="508"/>
        <end position="570"/>
    </location>
</feature>
<keyword evidence="2" id="KW-0472">Membrane</keyword>
<proteinExistence type="predicted"/>
<name>A0AAD5XKY0_9FUNG</name>
<accession>A0AAD5XKY0</accession>
<reference evidence="4" key="1">
    <citation type="submission" date="2020-05" db="EMBL/GenBank/DDBJ databases">
        <title>Phylogenomic resolution of chytrid fungi.</title>
        <authorList>
            <person name="Stajich J.E."/>
            <person name="Amses K."/>
            <person name="Simmons R."/>
            <person name="Seto K."/>
            <person name="Myers J."/>
            <person name="Bonds A."/>
            <person name="Quandt C.A."/>
            <person name="Barry K."/>
            <person name="Liu P."/>
            <person name="Grigoriev I."/>
            <person name="Longcore J.E."/>
            <person name="James T.Y."/>
        </authorList>
    </citation>
    <scope>NUCLEOTIDE SEQUENCE</scope>
    <source>
        <strain evidence="4">JEL0379</strain>
    </source>
</reference>
<feature type="compositionally biased region" description="Basic and acidic residues" evidence="1">
    <location>
        <begin position="91"/>
        <end position="101"/>
    </location>
</feature>
<dbReference type="EMBL" id="JADGJQ010000058">
    <property type="protein sequence ID" value="KAJ3174933.1"/>
    <property type="molecule type" value="Genomic_DNA"/>
</dbReference>
<feature type="compositionally biased region" description="Low complexity" evidence="1">
    <location>
        <begin position="58"/>
        <end position="67"/>
    </location>
</feature>
<evidence type="ECO:0000313" key="4">
    <source>
        <dbReference type="EMBL" id="KAJ3174933.1"/>
    </source>
</evidence>
<dbReference type="AlphaFoldDB" id="A0AAD5XKY0"/>
<organism evidence="4 5">
    <name type="scientific">Geranomyces variabilis</name>
    <dbReference type="NCBI Taxonomy" id="109894"/>
    <lineage>
        <taxon>Eukaryota</taxon>
        <taxon>Fungi</taxon>
        <taxon>Fungi incertae sedis</taxon>
        <taxon>Chytridiomycota</taxon>
        <taxon>Chytridiomycota incertae sedis</taxon>
        <taxon>Chytridiomycetes</taxon>
        <taxon>Spizellomycetales</taxon>
        <taxon>Powellomycetaceae</taxon>
        <taxon>Geranomyces</taxon>
    </lineage>
</organism>
<feature type="transmembrane region" description="Helical" evidence="2">
    <location>
        <begin position="225"/>
        <end position="248"/>
    </location>
</feature>
<protein>
    <submittedName>
        <fullName evidence="4">Uncharacterized protein</fullName>
    </submittedName>
</protein>
<keyword evidence="5" id="KW-1185">Reference proteome</keyword>
<evidence type="ECO:0000313" key="5">
    <source>
        <dbReference type="Proteomes" id="UP001212152"/>
    </source>
</evidence>